<organism evidence="2 3">
    <name type="scientific">Desulfotruncus arcticus DSM 17038</name>
    <dbReference type="NCBI Taxonomy" id="1121424"/>
    <lineage>
        <taxon>Bacteria</taxon>
        <taxon>Bacillati</taxon>
        <taxon>Bacillota</taxon>
        <taxon>Clostridia</taxon>
        <taxon>Eubacteriales</taxon>
        <taxon>Desulfallaceae</taxon>
        <taxon>Desulfotruncus</taxon>
    </lineage>
</organism>
<proteinExistence type="predicted"/>
<dbReference type="EMBL" id="FOOX01000016">
    <property type="protein sequence ID" value="SFH10503.1"/>
    <property type="molecule type" value="Genomic_DNA"/>
</dbReference>
<accession>A0A1I2XAE7</accession>
<name>A0A1I2XAE7_9FIRM</name>
<evidence type="ECO:0000313" key="2">
    <source>
        <dbReference type="EMBL" id="SFH10503.1"/>
    </source>
</evidence>
<feature type="domain" description="HNH nuclease" evidence="1">
    <location>
        <begin position="208"/>
        <end position="257"/>
    </location>
</feature>
<dbReference type="OrthoDB" id="5678128at2"/>
<sequence>MKLFVGVTDGNWYNHLSAIKPDEINFWQPGGKQTFKAIGTNDLFLFKLHSPLNYIAGGGFFIRHSFLPVSLAWDAFGNKNGTADYFSFSNAIHKYRKSNFRSEPDPVIGCIILSSPFFFDRTEWIPVPEDWKPNIVQGKSYDTNTLVGRRLYQQVQERLTRMFPLNNTADRVHEENLNNRYGAGQIVFPRIGQGTFKVLVTEAYHRRCAISGEKTLPVLEAAHIKPYSQEGPHSTSNGLLLRKDLHTLFDRGYLTIDESLHIEVSKRIKEDYGNGREYYAFHGKKLIEVPDSIQEKPSKQFLRWHNENVYLA</sequence>
<dbReference type="Proteomes" id="UP000199337">
    <property type="component" value="Unassembled WGS sequence"/>
</dbReference>
<keyword evidence="2" id="KW-0255">Endonuclease</keyword>
<protein>
    <submittedName>
        <fullName evidence="2">Putative restriction endonuclease</fullName>
    </submittedName>
</protein>
<keyword evidence="3" id="KW-1185">Reference proteome</keyword>
<dbReference type="AlphaFoldDB" id="A0A1I2XAE7"/>
<keyword evidence="2" id="KW-0540">Nuclease</keyword>
<reference evidence="3" key="1">
    <citation type="submission" date="2016-10" db="EMBL/GenBank/DDBJ databases">
        <authorList>
            <person name="Varghese N."/>
            <person name="Submissions S."/>
        </authorList>
    </citation>
    <scope>NUCLEOTIDE SEQUENCE [LARGE SCALE GENOMIC DNA]</scope>
    <source>
        <strain evidence="3">DSM 17038</strain>
    </source>
</reference>
<dbReference type="RefSeq" id="WP_092473442.1">
    <property type="nucleotide sequence ID" value="NZ_FOOX01000016.1"/>
</dbReference>
<dbReference type="Pfam" id="PF13391">
    <property type="entry name" value="HNH_2"/>
    <property type="match status" value="1"/>
</dbReference>
<evidence type="ECO:0000259" key="1">
    <source>
        <dbReference type="Pfam" id="PF13391"/>
    </source>
</evidence>
<dbReference type="InterPro" id="IPR003615">
    <property type="entry name" value="HNH_nuc"/>
</dbReference>
<evidence type="ECO:0000313" key="3">
    <source>
        <dbReference type="Proteomes" id="UP000199337"/>
    </source>
</evidence>
<dbReference type="GO" id="GO:0004519">
    <property type="term" value="F:endonuclease activity"/>
    <property type="evidence" value="ECO:0007669"/>
    <property type="project" value="UniProtKB-KW"/>
</dbReference>
<gene>
    <name evidence="2" type="ORF">SAMN05660649_03885</name>
</gene>
<keyword evidence="2" id="KW-0378">Hydrolase</keyword>